<dbReference type="InterPro" id="IPR003343">
    <property type="entry name" value="Big_2"/>
</dbReference>
<dbReference type="Pfam" id="PF02368">
    <property type="entry name" value="Big_2"/>
    <property type="match status" value="1"/>
</dbReference>
<dbReference type="CDD" id="cd00146">
    <property type="entry name" value="PKD"/>
    <property type="match status" value="1"/>
</dbReference>
<dbReference type="SMART" id="SM00635">
    <property type="entry name" value="BID_2"/>
    <property type="match status" value="1"/>
</dbReference>
<sequence>MKLTKSKILLILSGLAVLGLLVMPIKSLVLKVNAEPFVYNIRILEVTNSGESDLKSLTAANIIVDTMSMNRFVSLRDDFDGKYDAVYIGKGTYSKYDNSGKSDDSSDITSLKAKEISDYYINKGLTVIFNNASFESQTGILYTSFNKYRTDSPRQNVRFVSDSDLSTFINDINSDSTDVLRMLKQRPRLTITNKSDITDYSQNPDYLYRPGDTLDFKFNAANVEDLNNHPILVKLYVSRDKSVPMTESQVAAATTLDQSPNGEITYTLPKTTSGLLYWKLEISDHLSATKLKDYDSGVIRFRGKQKVLNILQVLPSVGNSERTSSLLDPNNMNQSYLNTEDYRFNITAKPVSEFNNDIAAQYELDGTYGLNGVYDMLILGFRNSGNTSLTDRAAQAVIDYAKVTRQSVILANDAVYHGNSPAARAWEQYFMDIAGQIDPQKNSNVNAPYAAESVKPVNDGLLAHYPFYLSALNAHNEQTDIITPEISTAHNPSYSLNLEDPEIIPWYNIIGANRDSDDSANHYYTYTKGNIIYSATGHILGTPSKEHFPDWEQKLFVNMMYRGYIGSNHKPEITVHLPQQNDTVPTYQNGITVDYKVEDPDPEDQELYTTIRFKSNGVYLTNTGMPETSILSGKTVHATFANPLPDGGPLTIEITARDKQGALTVTSIDITVLKASANLELTRTLSSNVNASGEVAMDEAFTITYSVKPKSIPFDQAGTANQSSAALTISDIRFLETLPANLERNGDWPAGISVSGDGSAGYTLSKSLGSITYTLKTVDGVKTYVPDSAGPIVFSINVRAAVANTYHFDTAKVSFVDVHPVLAATETPTAVATTSPSPTVTTASPAATGTTPASSNFDPSVSSSGSSLGIAGDYNAFVFGPANVTASLKGNLAAGGNTTISGAEINESNGSRVPYAIVTGGDLDFQNGTVYGNILHQGSYTKVDSGNILNGTYKKGSLIDFEAARSYYQILSDKLADVTPNGTYDKDLNLSGTGTGTDSIVAFKIESKTFENAGWPNVSQISGKNIIYTITTKDKDKDKDVITLNKAFGLPSGVSGDHVIYNFPDAETVNISGVEINGSVLAPRGVLNFTNGQIHGNVIAAALNASSLIDIKSYAGPLPIVMPTATPAATPTPTSSPSPVPTPSTTPSPTILYFPKMTVTAVERITRLTVSDTTLLIGDQQKLSRTIEPTSRAADPLNWSSSNDSIVSVDSGGVVYGRSAGTAVITASTTDGRNLNSSATVTVLNPPSPAPSPSVQPSPSVTPSPTISSSPTTSPSPTKPADRTLSLRADKDRVVINESVALTAAYSNSNETGVQYTWSAVDNMGNPVSITSSQGSANFSAVKSGVYTITVSVISDQFNEAITQTKEITVGLNSLTIGYLSTVFVNNTITLTALPDPVAPEEEYEWHLVNNGDISYGGFTDDQGVIKANAAGNTVEFKGIQPSGGIQVVVTAAGITSPPFTIKVLSEPNLEFSPDYGVISINQSLNLYSLLHTIDPYGDIPASLAGKLVWRIEGNHEAPAVTLNVTNKSTVIITGIREGTERIKVSYPKGTGETATAYYTIKVVDPDTADHRY</sequence>
<accession>A0A3N9PUJ7</accession>
<dbReference type="InterPro" id="IPR008964">
    <property type="entry name" value="Invasin/intimin_cell_adhesion"/>
</dbReference>
<evidence type="ECO:0000313" key="4">
    <source>
        <dbReference type="Proteomes" id="UP000282529"/>
    </source>
</evidence>
<dbReference type="NCBIfam" id="TIGR04215">
    <property type="entry name" value="choice_anch_A"/>
    <property type="match status" value="1"/>
</dbReference>
<evidence type="ECO:0000256" key="1">
    <source>
        <dbReference type="SAM" id="MobiDB-lite"/>
    </source>
</evidence>
<dbReference type="InterPro" id="IPR026588">
    <property type="entry name" value="Choice_anch_A"/>
</dbReference>
<comment type="caution">
    <text evidence="3">The sequence shown here is derived from an EMBL/GenBank/DDBJ whole genome shotgun (WGS) entry which is preliminary data.</text>
</comment>
<feature type="compositionally biased region" description="Low complexity" evidence="1">
    <location>
        <begin position="1263"/>
        <end position="1276"/>
    </location>
</feature>
<name>A0A3N9PUJ7_9BACL</name>
<dbReference type="SUPFAM" id="SSF49373">
    <property type="entry name" value="Invasin/intimin cell-adhesion fragments"/>
    <property type="match status" value="1"/>
</dbReference>
<feature type="region of interest" description="Disordered" evidence="1">
    <location>
        <begin position="1126"/>
        <end position="1147"/>
    </location>
</feature>
<organism evidence="3 4">
    <name type="scientific">Paenibacillus rhizophilus</name>
    <dbReference type="NCBI Taxonomy" id="1850366"/>
    <lineage>
        <taxon>Bacteria</taxon>
        <taxon>Bacillati</taxon>
        <taxon>Bacillota</taxon>
        <taxon>Bacilli</taxon>
        <taxon>Bacillales</taxon>
        <taxon>Paenibacillaceae</taxon>
        <taxon>Paenibacillus</taxon>
    </lineage>
</organism>
<feature type="compositionally biased region" description="Pro residues" evidence="1">
    <location>
        <begin position="1134"/>
        <end position="1146"/>
    </location>
</feature>
<dbReference type="EMBL" id="RQPI01000010">
    <property type="protein sequence ID" value="RQW10082.1"/>
    <property type="molecule type" value="Genomic_DNA"/>
</dbReference>
<evidence type="ECO:0000313" key="3">
    <source>
        <dbReference type="EMBL" id="RQW10082.1"/>
    </source>
</evidence>
<feature type="region of interest" description="Disordered" evidence="1">
    <location>
        <begin position="829"/>
        <end position="858"/>
    </location>
</feature>
<keyword evidence="4" id="KW-1185">Reference proteome</keyword>
<dbReference type="Proteomes" id="UP000282529">
    <property type="component" value="Unassembled WGS sequence"/>
</dbReference>
<dbReference type="Gene3D" id="2.60.40.1080">
    <property type="match status" value="1"/>
</dbReference>
<reference evidence="3 4" key="1">
    <citation type="submission" date="2018-11" db="EMBL/GenBank/DDBJ databases">
        <title>Genome sequence of strain 7197.</title>
        <authorList>
            <person name="Gao J."/>
            <person name="Sun J."/>
        </authorList>
    </citation>
    <scope>NUCLEOTIDE SEQUENCE [LARGE SCALE GENOMIC DNA]</scope>
    <source>
        <strain evidence="3 4">7197</strain>
    </source>
</reference>
<evidence type="ECO:0000259" key="2">
    <source>
        <dbReference type="SMART" id="SM00635"/>
    </source>
</evidence>
<dbReference type="PANTHER" id="PTHR15124">
    <property type="entry name" value="SELENOPROTEIN W"/>
    <property type="match status" value="1"/>
</dbReference>
<dbReference type="InterPro" id="IPR051441">
    <property type="entry name" value="SelW_related"/>
</dbReference>
<feature type="region of interest" description="Disordered" evidence="1">
    <location>
        <begin position="1232"/>
        <end position="1290"/>
    </location>
</feature>
<protein>
    <submittedName>
        <fullName evidence="3">DUF5057 domain-containing protein</fullName>
    </submittedName>
</protein>
<dbReference type="RefSeq" id="WP_124696663.1">
    <property type="nucleotide sequence ID" value="NZ_JBHUFE010000036.1"/>
</dbReference>
<gene>
    <name evidence="3" type="ORF">EH198_16760</name>
</gene>
<feature type="compositionally biased region" description="Polar residues" evidence="1">
    <location>
        <begin position="1232"/>
        <end position="1245"/>
    </location>
</feature>
<feature type="domain" description="BIG2" evidence="2">
    <location>
        <begin position="1164"/>
        <end position="1243"/>
    </location>
</feature>
<proteinExistence type="predicted"/>
<feature type="compositionally biased region" description="Pro residues" evidence="1">
    <location>
        <begin position="1246"/>
        <end position="1262"/>
    </location>
</feature>
<dbReference type="Pfam" id="PF20597">
    <property type="entry name" value="pAdhesive_15"/>
    <property type="match status" value="1"/>
</dbReference>
<dbReference type="PANTHER" id="PTHR15124:SF27">
    <property type="entry name" value="MIGRATION AND INVASION ENHANCER 1"/>
    <property type="match status" value="1"/>
</dbReference>
<dbReference type="OrthoDB" id="38701at2"/>